<reference evidence="2 3" key="1">
    <citation type="submission" date="2018-02" db="EMBL/GenBank/DDBJ databases">
        <title>Comparative genomes isolates from brazilian mangrove.</title>
        <authorList>
            <person name="Araujo J.E."/>
            <person name="Taketani R.G."/>
            <person name="Silva M.C.P."/>
            <person name="Loureco M.V."/>
            <person name="Andreote F.D."/>
        </authorList>
    </citation>
    <scope>NUCLEOTIDE SEQUENCE [LARGE SCALE GENOMIC DNA]</scope>
    <source>
        <strain evidence="2 3">HEX-2 MGV</strain>
    </source>
</reference>
<dbReference type="AlphaFoldDB" id="A0A2S8FUI5"/>
<sequence>MTLHSLESGALPVTGSPWTSRLIPCFVGILLTLLICADTVAQFGGGGGFGGRREFKPKIQDGDRVALIGGTFIEREQQYGYFELALNLALPETNFTLRNLGWSGDTVTGISRARFGNQQEAWSHLTKSLDLVNPTIIFVAYGTNEAFRGQEGLEEFKANYTKLLDELEKRTKRIVLIKPLPMENLGPPLPNPEEYNANVELYGEAIKQLAYDRGHSTMGMNDAFSKYKPTLKSEPEHLTDNGMHLTEFGYWYLAPKMVESVAPWTWFNEVPRKAVAANPLKPHDKVFVRLPYPPAPGEEAPKSIQFAIHFYQEGKAILKGTGDSPDVEATTEQWGRGVDIPATAIYAKTKQLHQAILRKNQLFFDRFRPQNETYLYLFRKHEQGNNAVEIPQFDPLIEEQDKKIFELKQPVTFDVKFEEAAK</sequence>
<feature type="domain" description="SGNH hydrolase-type esterase" evidence="1">
    <location>
        <begin position="94"/>
        <end position="251"/>
    </location>
</feature>
<protein>
    <recommendedName>
        <fullName evidence="1">SGNH hydrolase-type esterase domain-containing protein</fullName>
    </recommendedName>
</protein>
<evidence type="ECO:0000313" key="3">
    <source>
        <dbReference type="Proteomes" id="UP000240009"/>
    </source>
</evidence>
<comment type="caution">
    <text evidence="2">The sequence shown here is derived from an EMBL/GenBank/DDBJ whole genome shotgun (WGS) entry which is preliminary data.</text>
</comment>
<dbReference type="CDD" id="cd01834">
    <property type="entry name" value="SGNH_hydrolase_like_2"/>
    <property type="match status" value="1"/>
</dbReference>
<gene>
    <name evidence="2" type="ORF">C5Y96_08680</name>
</gene>
<dbReference type="GO" id="GO:0016788">
    <property type="term" value="F:hydrolase activity, acting on ester bonds"/>
    <property type="evidence" value="ECO:0007669"/>
    <property type="project" value="UniProtKB-ARBA"/>
</dbReference>
<evidence type="ECO:0000259" key="1">
    <source>
        <dbReference type="Pfam" id="PF13472"/>
    </source>
</evidence>
<dbReference type="PANTHER" id="PTHR14209:SF19">
    <property type="entry name" value="ISOAMYL ACETATE-HYDROLYZING ESTERASE 1 HOMOLOG"/>
    <property type="match status" value="1"/>
</dbReference>
<dbReference type="Pfam" id="PF13472">
    <property type="entry name" value="Lipase_GDSL_2"/>
    <property type="match status" value="1"/>
</dbReference>
<dbReference type="Gene3D" id="3.40.50.1110">
    <property type="entry name" value="SGNH hydrolase"/>
    <property type="match status" value="1"/>
</dbReference>
<accession>A0A2S8FUI5</accession>
<dbReference type="SUPFAM" id="SSF52266">
    <property type="entry name" value="SGNH hydrolase"/>
    <property type="match status" value="1"/>
</dbReference>
<name>A0A2S8FUI5_9BACT</name>
<dbReference type="InterPro" id="IPR045136">
    <property type="entry name" value="Iah1-like"/>
</dbReference>
<dbReference type="Proteomes" id="UP000240009">
    <property type="component" value="Unassembled WGS sequence"/>
</dbReference>
<evidence type="ECO:0000313" key="2">
    <source>
        <dbReference type="EMBL" id="PQO35720.1"/>
    </source>
</evidence>
<dbReference type="InterPro" id="IPR013830">
    <property type="entry name" value="SGNH_hydro"/>
</dbReference>
<dbReference type="InterPro" id="IPR036514">
    <property type="entry name" value="SGNH_hydro_sf"/>
</dbReference>
<dbReference type="EMBL" id="PUIA01000026">
    <property type="protein sequence ID" value="PQO35720.1"/>
    <property type="molecule type" value="Genomic_DNA"/>
</dbReference>
<organism evidence="2 3">
    <name type="scientific">Blastopirellula marina</name>
    <dbReference type="NCBI Taxonomy" id="124"/>
    <lineage>
        <taxon>Bacteria</taxon>
        <taxon>Pseudomonadati</taxon>
        <taxon>Planctomycetota</taxon>
        <taxon>Planctomycetia</taxon>
        <taxon>Pirellulales</taxon>
        <taxon>Pirellulaceae</taxon>
        <taxon>Blastopirellula</taxon>
    </lineage>
</organism>
<proteinExistence type="predicted"/>
<dbReference type="PANTHER" id="PTHR14209">
    <property type="entry name" value="ISOAMYL ACETATE-HYDROLYZING ESTERASE 1"/>
    <property type="match status" value="1"/>
</dbReference>